<evidence type="ECO:0000313" key="5">
    <source>
        <dbReference type="Proteomes" id="UP001610446"/>
    </source>
</evidence>
<dbReference type="CDD" id="cd20546">
    <property type="entry name" value="CYCLIN_SpCG1C_ScCTK2-like_rpt2"/>
    <property type="match status" value="1"/>
</dbReference>
<dbReference type="InterPro" id="IPR036915">
    <property type="entry name" value="Cyclin-like_sf"/>
</dbReference>
<dbReference type="Pfam" id="PF03881">
    <property type="entry name" value="Fructosamin_kin"/>
    <property type="match status" value="1"/>
</dbReference>
<comment type="catalytic activity">
    <reaction evidence="2">
        <text>N(6)-D-ribulosyl-L-lysyl-[protein] + ATP = N(6)-(3-O-phospho-D-ribulosyl)-L-lysyl-[protein] + ADP + H(+)</text>
        <dbReference type="Rhea" id="RHEA:48432"/>
        <dbReference type="Rhea" id="RHEA-COMP:12103"/>
        <dbReference type="Rhea" id="RHEA-COMP:12104"/>
        <dbReference type="ChEBI" id="CHEBI:15378"/>
        <dbReference type="ChEBI" id="CHEBI:30616"/>
        <dbReference type="ChEBI" id="CHEBI:90418"/>
        <dbReference type="ChEBI" id="CHEBI:90420"/>
        <dbReference type="ChEBI" id="CHEBI:456216"/>
        <dbReference type="EC" id="2.7.1.172"/>
    </reaction>
    <physiologicalReaction direction="left-to-right" evidence="2">
        <dbReference type="Rhea" id="RHEA:48433"/>
    </physiologicalReaction>
</comment>
<dbReference type="SUPFAM" id="SSF56112">
    <property type="entry name" value="Protein kinase-like (PK-like)"/>
    <property type="match status" value="1"/>
</dbReference>
<protein>
    <recommendedName>
        <fullName evidence="1">protein-ribulosamine 3-kinase</fullName>
        <ecNumber evidence="1">2.7.1.172</ecNumber>
    </recommendedName>
</protein>
<evidence type="ECO:0000256" key="3">
    <source>
        <dbReference type="SAM" id="MobiDB-lite"/>
    </source>
</evidence>
<dbReference type="EC" id="2.7.1.172" evidence="1"/>
<dbReference type="Gene3D" id="3.90.1200.10">
    <property type="match status" value="1"/>
</dbReference>
<dbReference type="EMBL" id="JBFXLU010000072">
    <property type="protein sequence ID" value="KAL2845416.1"/>
    <property type="molecule type" value="Genomic_DNA"/>
</dbReference>
<feature type="compositionally biased region" description="Basic and acidic residues" evidence="3">
    <location>
        <begin position="625"/>
        <end position="636"/>
    </location>
</feature>
<sequence length="725" mass="80820">MAPVPPSILHALSITDPSNATHSTSALGSGFTTTGTIKATIDGTERKYFVKTSSNGAAAKEMFEGEYESLNAIASAVPGFCPRAVAWGPLEEGSEKSYFLATEFLDLGGGIGGKKGAETLAQRLGKLHSTPAPKDSETGKRRFGFPVPTFCGDTRQANRWAESWADFYANERLLTILRTSEERNGPDTGLRKLVERTASTVVPALLEDGHLGFDENGKGEGITPVVVHGDLWSGNADRGRIEGSGRKEDEEVGDVVYDPSACYAHSEYELGIMKMFGGFGSAFFTEYHRIVPKTEPVEEYEDRVRLYELYVARRSSHFGPRSILPDHVISRRPSPPPLRDFLEETFKRASMAPEQKQDSKPQSGSEAVLPEPPKIHPSFIQIAKPYIFEQTIQKCIAVMGINPLREESMRLQGVTWIDNVRRALNLFDAAAAALFMACKIEDTLKKSREIICAAYNLKLPQSEHISPDNQVLDEPARGIIGLERLMLESSGFDFRTRHPQKTLIKLARKFGLTPQSEVSNLAYRISQDLYRTFAPLKQTSSTMAFSCIELADRLIDQRVEDSDLIADYKSWNTSREEIMETLFDLLEMYTHNRGSTTVGPHFPADRFLTVRIPLNKEAEEHRLPRYTHWVDEEKQAKPAPRKPPTEPRGRAATNGSARTEKPATPAGPRHHPLIPVTATGERPKPGEKGRDAAVRFIVDSEYAEAEKARVAQYFKVEMEEYEVEE</sequence>
<feature type="compositionally biased region" description="Basic and acidic residues" evidence="3">
    <location>
        <begin position="681"/>
        <end position="691"/>
    </location>
</feature>
<evidence type="ECO:0000256" key="1">
    <source>
        <dbReference type="ARBA" id="ARBA00011961"/>
    </source>
</evidence>
<organism evidence="4 5">
    <name type="scientific">Aspergillus pseudoustus</name>
    <dbReference type="NCBI Taxonomy" id="1810923"/>
    <lineage>
        <taxon>Eukaryota</taxon>
        <taxon>Fungi</taxon>
        <taxon>Dikarya</taxon>
        <taxon>Ascomycota</taxon>
        <taxon>Pezizomycotina</taxon>
        <taxon>Eurotiomycetes</taxon>
        <taxon>Eurotiomycetidae</taxon>
        <taxon>Eurotiales</taxon>
        <taxon>Aspergillaceae</taxon>
        <taxon>Aspergillus</taxon>
        <taxon>Aspergillus subgen. Nidulantes</taxon>
    </lineage>
</organism>
<comment type="caution">
    <text evidence="4">The sequence shown here is derived from an EMBL/GenBank/DDBJ whole genome shotgun (WGS) entry which is preliminary data.</text>
</comment>
<dbReference type="Proteomes" id="UP001610446">
    <property type="component" value="Unassembled WGS sequence"/>
</dbReference>
<evidence type="ECO:0000256" key="2">
    <source>
        <dbReference type="ARBA" id="ARBA00048655"/>
    </source>
</evidence>
<keyword evidence="4" id="KW-0808">Transferase</keyword>
<dbReference type="SUPFAM" id="SSF47954">
    <property type="entry name" value="Cyclin-like"/>
    <property type="match status" value="2"/>
</dbReference>
<reference evidence="4 5" key="1">
    <citation type="submission" date="2024-07" db="EMBL/GenBank/DDBJ databases">
        <title>Section-level genome sequencing and comparative genomics of Aspergillus sections Usti and Cavernicolus.</title>
        <authorList>
            <consortium name="Lawrence Berkeley National Laboratory"/>
            <person name="Nybo J.L."/>
            <person name="Vesth T.C."/>
            <person name="Theobald S."/>
            <person name="Frisvad J.C."/>
            <person name="Larsen T.O."/>
            <person name="Kjaerboelling I."/>
            <person name="Rothschild-Mancinelli K."/>
            <person name="Lyhne E.K."/>
            <person name="Kogle M.E."/>
            <person name="Barry K."/>
            <person name="Clum A."/>
            <person name="Na H."/>
            <person name="Ledsgaard L."/>
            <person name="Lin J."/>
            <person name="Lipzen A."/>
            <person name="Kuo A."/>
            <person name="Riley R."/>
            <person name="Mondo S."/>
            <person name="Labutti K."/>
            <person name="Haridas S."/>
            <person name="Pangalinan J."/>
            <person name="Salamov A.A."/>
            <person name="Simmons B.A."/>
            <person name="Magnuson J.K."/>
            <person name="Chen J."/>
            <person name="Drula E."/>
            <person name="Henrissat B."/>
            <person name="Wiebenga A."/>
            <person name="Lubbers R.J."/>
            <person name="Gomes A.C."/>
            <person name="Makela M.R."/>
            <person name="Stajich J."/>
            <person name="Grigoriev I.V."/>
            <person name="Mortensen U.H."/>
            <person name="De Vries R.P."/>
            <person name="Baker S.E."/>
            <person name="Andersen M.R."/>
        </authorList>
    </citation>
    <scope>NUCLEOTIDE SEQUENCE [LARGE SCALE GENOMIC DNA]</scope>
    <source>
        <strain evidence="4 5">CBS 123904</strain>
    </source>
</reference>
<dbReference type="PANTHER" id="PTHR12149:SF8">
    <property type="entry name" value="PROTEIN-RIBULOSAMINE 3-KINASE"/>
    <property type="match status" value="1"/>
</dbReference>
<keyword evidence="4" id="KW-0418">Kinase</keyword>
<dbReference type="InterPro" id="IPR016477">
    <property type="entry name" value="Fructo-/Ketosamine-3-kinase"/>
</dbReference>
<dbReference type="GO" id="GO:0016301">
    <property type="term" value="F:kinase activity"/>
    <property type="evidence" value="ECO:0007669"/>
    <property type="project" value="UniProtKB-KW"/>
</dbReference>
<dbReference type="InterPro" id="IPR011009">
    <property type="entry name" value="Kinase-like_dom_sf"/>
</dbReference>
<evidence type="ECO:0000313" key="4">
    <source>
        <dbReference type="EMBL" id="KAL2845416.1"/>
    </source>
</evidence>
<feature type="region of interest" description="Disordered" evidence="3">
    <location>
        <begin position="625"/>
        <end position="691"/>
    </location>
</feature>
<accession>A0ABR4JZF4</accession>
<dbReference type="Gene3D" id="1.10.472.10">
    <property type="entry name" value="Cyclin-like"/>
    <property type="match status" value="2"/>
</dbReference>
<gene>
    <name evidence="4" type="ORF">BJY01DRAFT_234934</name>
</gene>
<name>A0ABR4JZF4_9EURO</name>
<dbReference type="PANTHER" id="PTHR12149">
    <property type="entry name" value="FRUCTOSAMINE 3 KINASE-RELATED PROTEIN"/>
    <property type="match status" value="1"/>
</dbReference>
<proteinExistence type="predicted"/>
<keyword evidence="5" id="KW-1185">Reference proteome</keyword>
<feature type="region of interest" description="Disordered" evidence="3">
    <location>
        <begin position="349"/>
        <end position="372"/>
    </location>
</feature>